<dbReference type="Pfam" id="PF00562">
    <property type="entry name" value="RNA_pol_Rpb2_6"/>
    <property type="match status" value="1"/>
</dbReference>
<dbReference type="SUPFAM" id="SSF51294">
    <property type="entry name" value="Hedgehog/intein (Hint) domain"/>
    <property type="match status" value="1"/>
</dbReference>
<dbReference type="GO" id="GO:0032549">
    <property type="term" value="F:ribonucleoside binding"/>
    <property type="evidence" value="ECO:0007669"/>
    <property type="project" value="InterPro"/>
</dbReference>
<dbReference type="EC" id="2.7.7.6" evidence="2"/>
<dbReference type="SUPFAM" id="SSF64484">
    <property type="entry name" value="beta and beta-prime subunits of DNA dependent RNA-polymerase"/>
    <property type="match status" value="2"/>
</dbReference>
<keyword evidence="8" id="KW-0804">Transcription</keyword>
<accession>A0A3G5A1T8</accession>
<evidence type="ECO:0000259" key="11">
    <source>
        <dbReference type="SMART" id="SM00305"/>
    </source>
</evidence>
<evidence type="ECO:0000256" key="4">
    <source>
        <dbReference type="ARBA" id="ARBA00022679"/>
    </source>
</evidence>
<dbReference type="GO" id="GO:0000428">
    <property type="term" value="C:DNA-directed RNA polymerase complex"/>
    <property type="evidence" value="ECO:0007669"/>
    <property type="project" value="UniProtKB-KW"/>
</dbReference>
<evidence type="ECO:0000256" key="10">
    <source>
        <dbReference type="RuleBase" id="RU000434"/>
    </source>
</evidence>
<dbReference type="GO" id="GO:0003677">
    <property type="term" value="F:DNA binding"/>
    <property type="evidence" value="ECO:0007669"/>
    <property type="project" value="InterPro"/>
</dbReference>
<dbReference type="InterPro" id="IPR007647">
    <property type="entry name" value="RNA_pol_Rpb2_5"/>
</dbReference>
<keyword evidence="4" id="KW-0808">Transferase</keyword>
<protein>
    <recommendedName>
        <fullName evidence="2">DNA-directed RNA polymerase</fullName>
        <ecNumber evidence="2">2.7.7.6</ecNumber>
    </recommendedName>
</protein>
<reference evidence="13" key="1">
    <citation type="submission" date="2018-10" db="EMBL/GenBank/DDBJ databases">
        <title>Hidden diversity of soil giant viruses.</title>
        <authorList>
            <person name="Schulz F."/>
            <person name="Alteio L."/>
            <person name="Goudeau D."/>
            <person name="Ryan E.M."/>
            <person name="Malmstrom R.R."/>
            <person name="Blanchard J."/>
            <person name="Woyke T."/>
        </authorList>
    </citation>
    <scope>NUCLEOTIDE SEQUENCE</scope>
    <source>
        <strain evidence="13">FNV1</strain>
    </source>
</reference>
<comment type="similarity">
    <text evidence="1 10">Belongs to the RNA polymerase beta chain family.</text>
</comment>
<keyword evidence="5" id="KW-0548">Nucleotidyltransferase</keyword>
<dbReference type="InterPro" id="IPR015712">
    <property type="entry name" value="DNA-dir_RNA_pol_su2"/>
</dbReference>
<dbReference type="Pfam" id="PF04561">
    <property type="entry name" value="RNA_pol_Rpb2_2"/>
    <property type="match status" value="1"/>
</dbReference>
<proteinExistence type="inferred from homology"/>
<evidence type="ECO:0000256" key="3">
    <source>
        <dbReference type="ARBA" id="ARBA00022478"/>
    </source>
</evidence>
<evidence type="ECO:0000256" key="6">
    <source>
        <dbReference type="ARBA" id="ARBA00022723"/>
    </source>
</evidence>
<dbReference type="Gene3D" id="3.90.1100.10">
    <property type="match status" value="1"/>
</dbReference>
<evidence type="ECO:0000256" key="1">
    <source>
        <dbReference type="ARBA" id="ARBA00006835"/>
    </source>
</evidence>
<dbReference type="Gene3D" id="2.170.16.10">
    <property type="entry name" value="Hedgehog/Intein (Hint) domain"/>
    <property type="match status" value="1"/>
</dbReference>
<gene>
    <name evidence="13" type="ORF">Faunusvirus15_10</name>
</gene>
<dbReference type="InterPro" id="IPR003586">
    <property type="entry name" value="Hint_dom_C"/>
</dbReference>
<dbReference type="InterPro" id="IPR003587">
    <property type="entry name" value="Hint_dom_N"/>
</dbReference>
<dbReference type="InterPro" id="IPR007642">
    <property type="entry name" value="RNA_pol_Rpb2_2"/>
</dbReference>
<feature type="domain" description="Hint" evidence="12">
    <location>
        <begin position="503"/>
        <end position="611"/>
    </location>
</feature>
<dbReference type="Gene3D" id="3.90.1110.10">
    <property type="entry name" value="RNA polymerase Rpb2, domain 2"/>
    <property type="match status" value="1"/>
</dbReference>
<dbReference type="InterPro" id="IPR007645">
    <property type="entry name" value="RNA_pol_Rpb2_3"/>
</dbReference>
<dbReference type="NCBIfam" id="TIGR01443">
    <property type="entry name" value="intein_Cterm"/>
    <property type="match status" value="1"/>
</dbReference>
<dbReference type="GO" id="GO:0008270">
    <property type="term" value="F:zinc ion binding"/>
    <property type="evidence" value="ECO:0007669"/>
    <property type="project" value="UniProtKB-KW"/>
</dbReference>
<organism evidence="13">
    <name type="scientific">Faunusvirus sp</name>
    <dbReference type="NCBI Taxonomy" id="2487766"/>
    <lineage>
        <taxon>Viruses</taxon>
        <taxon>Varidnaviria</taxon>
        <taxon>Bamfordvirae</taxon>
        <taxon>Nucleocytoviricota</taxon>
        <taxon>Megaviricetes</taxon>
        <taxon>Imitervirales</taxon>
        <taxon>Mimiviridae</taxon>
    </lineage>
</organism>
<evidence type="ECO:0000259" key="12">
    <source>
        <dbReference type="SMART" id="SM00306"/>
    </source>
</evidence>
<comment type="catalytic activity">
    <reaction evidence="9">
        <text>RNA(n) + a ribonucleoside 5'-triphosphate = RNA(n+1) + diphosphate</text>
        <dbReference type="Rhea" id="RHEA:21248"/>
        <dbReference type="Rhea" id="RHEA-COMP:14527"/>
        <dbReference type="Rhea" id="RHEA-COMP:17342"/>
        <dbReference type="ChEBI" id="CHEBI:33019"/>
        <dbReference type="ChEBI" id="CHEBI:61557"/>
        <dbReference type="ChEBI" id="CHEBI:140395"/>
        <dbReference type="EC" id="2.7.7.6"/>
    </reaction>
</comment>
<dbReference type="InterPro" id="IPR007644">
    <property type="entry name" value="RNA_pol_bsu_protrusion"/>
</dbReference>
<dbReference type="Pfam" id="PF04567">
    <property type="entry name" value="RNA_pol_Rpb2_5"/>
    <property type="match status" value="1"/>
</dbReference>
<dbReference type="Pfam" id="PF04566">
    <property type="entry name" value="RNA_pol_Rpb2_4"/>
    <property type="match status" value="1"/>
</dbReference>
<keyword evidence="7" id="KW-0863">Zinc-finger</keyword>
<dbReference type="InterPro" id="IPR036844">
    <property type="entry name" value="Hint_dom_sf"/>
</dbReference>
<dbReference type="GO" id="GO:0016539">
    <property type="term" value="P:intein-mediated protein splicing"/>
    <property type="evidence" value="ECO:0007669"/>
    <property type="project" value="InterPro"/>
</dbReference>
<dbReference type="Pfam" id="PF14890">
    <property type="entry name" value="Intein_splicing"/>
    <property type="match status" value="1"/>
</dbReference>
<dbReference type="InterPro" id="IPR037033">
    <property type="entry name" value="DNA-dir_RNAP_su2_hyb_sf"/>
</dbReference>
<evidence type="ECO:0000313" key="13">
    <source>
        <dbReference type="EMBL" id="AYV79459.1"/>
    </source>
</evidence>
<dbReference type="InterPro" id="IPR006141">
    <property type="entry name" value="Intein_N"/>
</dbReference>
<evidence type="ECO:0000256" key="9">
    <source>
        <dbReference type="ARBA" id="ARBA00048552"/>
    </source>
</evidence>
<dbReference type="InterPro" id="IPR014724">
    <property type="entry name" value="RNA_pol_RPB2_OB-fold"/>
</dbReference>
<dbReference type="PROSITE" id="PS50817">
    <property type="entry name" value="INTEIN_N_TER"/>
    <property type="match status" value="1"/>
</dbReference>
<dbReference type="Pfam" id="PF04565">
    <property type="entry name" value="RNA_pol_Rpb2_3"/>
    <property type="match status" value="2"/>
</dbReference>
<evidence type="ECO:0000256" key="7">
    <source>
        <dbReference type="ARBA" id="ARBA00022771"/>
    </source>
</evidence>
<dbReference type="Gene3D" id="2.40.50.150">
    <property type="match status" value="1"/>
</dbReference>
<dbReference type="PROSITE" id="PS50818">
    <property type="entry name" value="INTEIN_C_TER"/>
    <property type="match status" value="1"/>
</dbReference>
<keyword evidence="3" id="KW-0240">DNA-directed RNA polymerase</keyword>
<keyword evidence="7" id="KW-0862">Zinc</keyword>
<feature type="domain" description="Hint" evidence="11">
    <location>
        <begin position="618"/>
        <end position="664"/>
    </location>
</feature>
<dbReference type="Gene3D" id="3.90.1070.20">
    <property type="match status" value="1"/>
</dbReference>
<dbReference type="PANTHER" id="PTHR20856">
    <property type="entry name" value="DNA-DIRECTED RNA POLYMERASE I SUBUNIT 2"/>
    <property type="match status" value="1"/>
</dbReference>
<dbReference type="SMART" id="SM00306">
    <property type="entry name" value="HintN"/>
    <property type="match status" value="1"/>
</dbReference>
<evidence type="ECO:0000256" key="2">
    <source>
        <dbReference type="ARBA" id="ARBA00012418"/>
    </source>
</evidence>
<evidence type="ECO:0000256" key="5">
    <source>
        <dbReference type="ARBA" id="ARBA00022695"/>
    </source>
</evidence>
<name>A0A3G5A1T8_9VIRU</name>
<sequence length="962" mass="110374">METESKTTKHELTNKDVLPVVDLIFEEKHWLYRHQQESFAQFIDEIVYKELKEVQHTFHEDFTKDKIYRNKFVFDDIALRPPYNDLEDCIMWPQDARTKNLTYASKLLCSVKQIQEVITIASDQKDIITVGETQRDVPVAKLPVALRSKYCTLSIRKDEVNTECRHDPGGYFIVNGGEKVVMCTERICENKLFCFVKKDTNYKNNLMYYTQVNSKSNDVNSNIQLAIVKMKKDETIIMSISQLTDVPIFIMFRALGIVTDHDILRYIIHDMDDTEMLNVVRNSISNSIFDPSKPPSDKNRPIKTQEDAIEYLMNTKMTKKKYSESDKNIQILQKKMHLMKVLTKDFLPHQGESLINKACFLGMMAHRLISCYIGRVPVEDRDRFTNKRIETPGVLLGQLFKQYFKKMIGDCGKYFKKKNQDPAAPINIINQIKASVVEQGIKSCLSSGTWGTSKNKRGVAQTLQRLTYLQTVSYLRRIITPCVDAATNKVVSIRQVNNIQYGYICVTGDTRITLEDGSKKQIKYFDESETVLSVNEKTLLIEPTKIKKFFKIMPDKLYKIKTCGGRVIKCTGDHPLLTKKRTSSDNENKTTTQIWKKTSELLAGDKLIVTRKLGSYQKGWFESDTIALITEIPVEPVYDFETISSNHSFIANGIVSHNCAVESPDGHNVGIVKHLALSAGITMHLQSQVYIIKNLITNEIIALQDVDPSEYKKKFKIFINGEWIGLHTNPLKLADDLRAYRTNGVIDRTVSIVADLDNREIRIYSDGGRLIRPLLRVKDNKLLITKKQIADISIGNKTDKNKIHRWNDLLSKYSDIIDLMDMDESEYAMIAMYVKDVATEYKKMNTIITKPNEIGDPNNRYNDTVYKRYTHCELHPMLQLGHVSGLVPFGEHNPSPRNMFFFAQTRQALGIYASNYRFRMDISYILYNTQTPLVTTRAMKYTGIDEMPAGENAIVAIACYTG</sequence>
<dbReference type="InterPro" id="IPR030934">
    <property type="entry name" value="Intein_C"/>
</dbReference>
<dbReference type="NCBIfam" id="TIGR01445">
    <property type="entry name" value="intein_Nterm"/>
    <property type="match status" value="1"/>
</dbReference>
<dbReference type="Gene3D" id="2.40.270.10">
    <property type="entry name" value="DNA-directed RNA polymerase, subunit 2, domain 6"/>
    <property type="match status" value="1"/>
</dbReference>
<evidence type="ECO:0000256" key="8">
    <source>
        <dbReference type="ARBA" id="ARBA00023163"/>
    </source>
</evidence>
<dbReference type="GO" id="GO:0003899">
    <property type="term" value="F:DNA-directed RNA polymerase activity"/>
    <property type="evidence" value="ECO:0007669"/>
    <property type="project" value="UniProtKB-EC"/>
</dbReference>
<dbReference type="InterPro" id="IPR037034">
    <property type="entry name" value="RNA_pol_Rpb2_2_sf"/>
</dbReference>
<dbReference type="InterPro" id="IPR007646">
    <property type="entry name" value="RNA_pol_Rpb2_4"/>
</dbReference>
<dbReference type="InterPro" id="IPR007120">
    <property type="entry name" value="DNA-dir_RNAP_su2_dom"/>
</dbReference>
<dbReference type="GO" id="GO:0006351">
    <property type="term" value="P:DNA-templated transcription"/>
    <property type="evidence" value="ECO:0007669"/>
    <property type="project" value="InterPro"/>
</dbReference>
<dbReference type="Pfam" id="PF04563">
    <property type="entry name" value="RNA_pol_Rpb2_1"/>
    <property type="match status" value="1"/>
</dbReference>
<keyword evidence="6" id="KW-0479">Metal-binding</keyword>
<dbReference type="EMBL" id="MK072146">
    <property type="protein sequence ID" value="AYV79459.1"/>
    <property type="molecule type" value="Genomic_DNA"/>
</dbReference>
<dbReference type="SMART" id="SM00305">
    <property type="entry name" value="HintC"/>
    <property type="match status" value="1"/>
</dbReference>